<proteinExistence type="predicted"/>
<comment type="caution">
    <text evidence="2">The sequence shown here is derived from an EMBL/GenBank/DDBJ whole genome shotgun (WGS) entry which is preliminary data.</text>
</comment>
<dbReference type="RefSeq" id="WP_379776659.1">
    <property type="nucleotide sequence ID" value="NZ_JBHSMZ010000026.1"/>
</dbReference>
<evidence type="ECO:0000313" key="3">
    <source>
        <dbReference type="Proteomes" id="UP001596086"/>
    </source>
</evidence>
<reference evidence="3" key="1">
    <citation type="journal article" date="2019" name="Int. J. Syst. Evol. Microbiol.">
        <title>The Global Catalogue of Microorganisms (GCM) 10K type strain sequencing project: providing services to taxonomists for standard genome sequencing and annotation.</title>
        <authorList>
            <consortium name="The Broad Institute Genomics Platform"/>
            <consortium name="The Broad Institute Genome Sequencing Center for Infectious Disease"/>
            <person name="Wu L."/>
            <person name="Ma J."/>
        </authorList>
    </citation>
    <scope>NUCLEOTIDE SEQUENCE [LARGE SCALE GENOMIC DNA]</scope>
    <source>
        <strain evidence="3">CGMCC 4.5798</strain>
    </source>
</reference>
<dbReference type="InterPro" id="IPR029058">
    <property type="entry name" value="AB_hydrolase_fold"/>
</dbReference>
<name>A0ABW0S4E4_9BURK</name>
<evidence type="ECO:0000313" key="2">
    <source>
        <dbReference type="EMBL" id="MFC5551868.1"/>
    </source>
</evidence>
<dbReference type="Proteomes" id="UP001596086">
    <property type="component" value="Unassembled WGS sequence"/>
</dbReference>
<dbReference type="EMBL" id="JBHSMZ010000026">
    <property type="protein sequence ID" value="MFC5551868.1"/>
    <property type="molecule type" value="Genomic_DNA"/>
</dbReference>
<sequence length="405" mass="42837">MKARTGAAAKAFAAACIGLLSASALGAVIALPKYNVSVNDVSVSGFSSGAHMAVQMHFAYSKTVKKGAGIVAGGPLYCSQGNAAISVGPCMANTGSRNLPYLMSVVNTWSGNGYIDPTSNMAASKVYLFSGTIDSTVRQPVMDDLKTMYANYLPAANIVYKNNLAAEHSMPTDFFGNGCAINGSPYVDNCNFDTAGEILKQLYGPLNARNAGALTGSFINFDQAAFWGNHNPGVYSMASSGYAYVPAACSAGQACKLHVAFHGCLQSASVVGTAYYQNAGYNRWADTNKIIVLYPQTIVTANNPGGCWDWWGYEDVNFPAKSGGQMVAIKTMIDKVVSGNTAAPFTCSSWYASNYSHVANGRAYIGADGQVYAVNSNQYLGYYLVTAYTDVRRTSTGYYAYGTCS</sequence>
<keyword evidence="1" id="KW-0732">Signal</keyword>
<feature type="chain" id="PRO_5046517747" evidence="1">
    <location>
        <begin position="27"/>
        <end position="405"/>
    </location>
</feature>
<protein>
    <submittedName>
        <fullName evidence="2">PHA-depolymerase-like protein</fullName>
    </submittedName>
</protein>
<gene>
    <name evidence="2" type="ORF">ACFPO9_25395</name>
</gene>
<organism evidence="2 3">
    <name type="scientific">Massilia aerilata</name>
    <dbReference type="NCBI Taxonomy" id="453817"/>
    <lineage>
        <taxon>Bacteria</taxon>
        <taxon>Pseudomonadati</taxon>
        <taxon>Pseudomonadota</taxon>
        <taxon>Betaproteobacteria</taxon>
        <taxon>Burkholderiales</taxon>
        <taxon>Oxalobacteraceae</taxon>
        <taxon>Telluria group</taxon>
        <taxon>Massilia</taxon>
    </lineage>
</organism>
<evidence type="ECO:0000256" key="1">
    <source>
        <dbReference type="SAM" id="SignalP"/>
    </source>
</evidence>
<dbReference type="Gene3D" id="3.40.50.1820">
    <property type="entry name" value="alpha/beta hydrolase"/>
    <property type="match status" value="2"/>
</dbReference>
<dbReference type="PANTHER" id="PTHR42972:SF8">
    <property type="entry name" value="POLYHYDROXYBUTYRATE DEPOLYMERASE"/>
    <property type="match status" value="1"/>
</dbReference>
<accession>A0ABW0S4E4</accession>
<feature type="signal peptide" evidence="1">
    <location>
        <begin position="1"/>
        <end position="26"/>
    </location>
</feature>
<dbReference type="SUPFAM" id="SSF53474">
    <property type="entry name" value="alpha/beta-Hydrolases"/>
    <property type="match status" value="1"/>
</dbReference>
<keyword evidence="3" id="KW-1185">Reference proteome</keyword>
<dbReference type="PANTHER" id="PTHR42972">
    <property type="entry name" value="TOL-PAL SYSTEM PROTEIN TOLB"/>
    <property type="match status" value="1"/>
</dbReference>